<sequence length="523" mass="61416">MNVSSYLDAVLITYSNYYVNFKSISKPNFDLVCKHIVPDRVIGLILSNDEDTPGLAELFLTYFQINQFTYLQSLTLFDIGPHLWENIIQNMVELKNLHSFFYTQPSRTNSWISDITGNDIGQLDSRLFNIYGPILPQLCRLKLSHGDFLNSIQFPQLQHLILERSSVDIVKHISSVATQLKSLATKFELNDSTTQFIYPLTQLKRLVLEIEGSNISINQLEEMMSNLPRLKHLILIANCNRDVVNGQRWQMILQHLITFNFMLYLSVSLESQDLDSFRTSFWLEEKHWFVACGRKNLYSVPHFYQTTADEDFQFPLCSTVSDNIIFYETINRLTLSSISNNTNHYFPHVQTLGINYPHCISTFKNILDLCRVQHLVLNLSVKNFPVMYLLREMPNLCKISIKKEVKIFLKRVCFKKLKNIRRLTISESFTNTSIYSIEKLSMIFPNIEHLHIYHACSTTEMIDFLDRFKHLKTASFRYMSHSFNREEVQKCCHNIRSIFDQIQCCQKLNFTYRFDKLSVHIWF</sequence>
<dbReference type="AlphaFoldDB" id="A0A814VDK2"/>
<comment type="caution">
    <text evidence="1">The sequence shown here is derived from an EMBL/GenBank/DDBJ whole genome shotgun (WGS) entry which is preliminary data.</text>
</comment>
<proteinExistence type="predicted"/>
<dbReference type="Proteomes" id="UP000663882">
    <property type="component" value="Unassembled WGS sequence"/>
</dbReference>
<evidence type="ECO:0000313" key="1">
    <source>
        <dbReference type="EMBL" id="CAF1187548.1"/>
    </source>
</evidence>
<dbReference type="Gene3D" id="3.80.10.10">
    <property type="entry name" value="Ribonuclease Inhibitor"/>
    <property type="match status" value="2"/>
</dbReference>
<protein>
    <submittedName>
        <fullName evidence="1">Uncharacterized protein</fullName>
    </submittedName>
</protein>
<dbReference type="OrthoDB" id="9992949at2759"/>
<evidence type="ECO:0000313" key="2">
    <source>
        <dbReference type="Proteomes" id="UP000663882"/>
    </source>
</evidence>
<reference evidence="1" key="1">
    <citation type="submission" date="2021-02" db="EMBL/GenBank/DDBJ databases">
        <authorList>
            <person name="Nowell W R."/>
        </authorList>
    </citation>
    <scope>NUCLEOTIDE SEQUENCE</scope>
</reference>
<gene>
    <name evidence="1" type="ORF">RFH988_LOCUS23863</name>
</gene>
<dbReference type="EMBL" id="CAJNOO010001689">
    <property type="protein sequence ID" value="CAF1187548.1"/>
    <property type="molecule type" value="Genomic_DNA"/>
</dbReference>
<organism evidence="1 2">
    <name type="scientific">Rotaria sordida</name>
    <dbReference type="NCBI Taxonomy" id="392033"/>
    <lineage>
        <taxon>Eukaryota</taxon>
        <taxon>Metazoa</taxon>
        <taxon>Spiralia</taxon>
        <taxon>Gnathifera</taxon>
        <taxon>Rotifera</taxon>
        <taxon>Eurotatoria</taxon>
        <taxon>Bdelloidea</taxon>
        <taxon>Philodinida</taxon>
        <taxon>Philodinidae</taxon>
        <taxon>Rotaria</taxon>
    </lineage>
</organism>
<name>A0A814VDK2_9BILA</name>
<dbReference type="SUPFAM" id="SSF52047">
    <property type="entry name" value="RNI-like"/>
    <property type="match status" value="1"/>
</dbReference>
<accession>A0A814VDK2</accession>
<dbReference type="InterPro" id="IPR032675">
    <property type="entry name" value="LRR_dom_sf"/>
</dbReference>